<dbReference type="InterPro" id="IPR036388">
    <property type="entry name" value="WH-like_DNA-bd_sf"/>
</dbReference>
<dbReference type="SMART" id="SM00895">
    <property type="entry name" value="FCD"/>
    <property type="match status" value="1"/>
</dbReference>
<keyword evidence="3" id="KW-0804">Transcription</keyword>
<dbReference type="GO" id="GO:0003700">
    <property type="term" value="F:DNA-binding transcription factor activity"/>
    <property type="evidence" value="ECO:0007669"/>
    <property type="project" value="InterPro"/>
</dbReference>
<dbReference type="EMBL" id="AP014546">
    <property type="protein sequence ID" value="BBB29251.1"/>
    <property type="molecule type" value="Genomic_DNA"/>
</dbReference>
<keyword evidence="6" id="KW-1185">Reference proteome</keyword>
<keyword evidence="1" id="KW-0805">Transcription regulation</keyword>
<dbReference type="SMART" id="SM00345">
    <property type="entry name" value="HTH_GNTR"/>
    <property type="match status" value="1"/>
</dbReference>
<dbReference type="AlphaFoldDB" id="A0A7R6SVC3"/>
<dbReference type="Gene3D" id="1.20.120.530">
    <property type="entry name" value="GntR ligand-binding domain-like"/>
    <property type="match status" value="1"/>
</dbReference>
<dbReference type="SUPFAM" id="SSF48008">
    <property type="entry name" value="GntR ligand-binding domain-like"/>
    <property type="match status" value="1"/>
</dbReference>
<reference evidence="5 6" key="1">
    <citation type="journal article" date="2008" name="Int. J. Syst. Evol. Microbiol.">
        <title>Neptunomonas japonica sp. nov., an Osedax japonicus symbiont-like bacterium isolated from sediment adjacent to sperm whale carcasses off Kagoshima, Japan.</title>
        <authorList>
            <person name="Miyazaki M."/>
            <person name="Nogi Y."/>
            <person name="Fujiwara Y."/>
            <person name="Kawato M."/>
            <person name="Kubokawa K."/>
            <person name="Horikoshi K."/>
        </authorList>
    </citation>
    <scope>NUCLEOTIDE SEQUENCE [LARGE SCALE GENOMIC DNA]</scope>
    <source>
        <strain evidence="5 6">JAMM 1380</strain>
    </source>
</reference>
<evidence type="ECO:0000256" key="2">
    <source>
        <dbReference type="ARBA" id="ARBA00023125"/>
    </source>
</evidence>
<dbReference type="Proteomes" id="UP000595332">
    <property type="component" value="Chromosome"/>
</dbReference>
<dbReference type="PANTHER" id="PTHR43537">
    <property type="entry name" value="TRANSCRIPTIONAL REGULATOR, GNTR FAMILY"/>
    <property type="match status" value="1"/>
</dbReference>
<dbReference type="SUPFAM" id="SSF46785">
    <property type="entry name" value="Winged helix' DNA-binding domain"/>
    <property type="match status" value="1"/>
</dbReference>
<dbReference type="KEGG" id="njp:NEJAP_1299"/>
<dbReference type="InterPro" id="IPR000524">
    <property type="entry name" value="Tscrpt_reg_HTH_GntR"/>
</dbReference>
<sequence length="229" mass="25505">MALQNRAAQDEVIYGHIFDAILEQKLAPGTKLSEESLGDIFGVSRTVIHRALSRLAHEKVIVLRPNKGAMVASPTVDEAKQILFARRVIEKTVIELATENVINKQLGPLRKLVKEEQDCFARGDRGTGLRLSGEFHLQLAEVSGNKSLHSFLRSLVSQSSLIIALYESDTQTHCSYDEHLALIDAVAAKDKERALLLMEHHLDHVEQKLTLHDENTKSDLKAVFSNVLV</sequence>
<keyword evidence="2" id="KW-0238">DNA-binding</keyword>
<proteinExistence type="predicted"/>
<dbReference type="Pfam" id="PF07729">
    <property type="entry name" value="FCD"/>
    <property type="match status" value="1"/>
</dbReference>
<evidence type="ECO:0000259" key="4">
    <source>
        <dbReference type="PROSITE" id="PS50949"/>
    </source>
</evidence>
<protein>
    <submittedName>
        <fullName evidence="5">GntR family transcriptional regulator</fullName>
    </submittedName>
</protein>
<dbReference type="GO" id="GO:0003677">
    <property type="term" value="F:DNA binding"/>
    <property type="evidence" value="ECO:0007669"/>
    <property type="project" value="UniProtKB-KW"/>
</dbReference>
<dbReference type="PROSITE" id="PS50949">
    <property type="entry name" value="HTH_GNTR"/>
    <property type="match status" value="1"/>
</dbReference>
<dbReference type="InterPro" id="IPR011711">
    <property type="entry name" value="GntR_C"/>
</dbReference>
<dbReference type="InterPro" id="IPR008920">
    <property type="entry name" value="TF_FadR/GntR_C"/>
</dbReference>
<dbReference type="RefSeq" id="WP_201349865.1">
    <property type="nucleotide sequence ID" value="NZ_AP014546.1"/>
</dbReference>
<dbReference type="Pfam" id="PF00392">
    <property type="entry name" value="GntR"/>
    <property type="match status" value="1"/>
</dbReference>
<accession>A0A7R6SVC3</accession>
<dbReference type="InterPro" id="IPR036390">
    <property type="entry name" value="WH_DNA-bd_sf"/>
</dbReference>
<evidence type="ECO:0000313" key="6">
    <source>
        <dbReference type="Proteomes" id="UP000595332"/>
    </source>
</evidence>
<name>A0A7R6SVC3_9GAMM</name>
<dbReference type="PANTHER" id="PTHR43537:SF53">
    <property type="entry name" value="HTH-TYPE TRANSCRIPTIONAL REPRESSOR NANR"/>
    <property type="match status" value="1"/>
</dbReference>
<gene>
    <name evidence="5" type="ORF">NEJAP_1299</name>
</gene>
<organism evidence="5 6">
    <name type="scientific">Neptunomonas japonica JAMM 1380</name>
    <dbReference type="NCBI Taxonomy" id="1441457"/>
    <lineage>
        <taxon>Bacteria</taxon>
        <taxon>Pseudomonadati</taxon>
        <taxon>Pseudomonadota</taxon>
        <taxon>Gammaproteobacteria</taxon>
        <taxon>Oceanospirillales</taxon>
        <taxon>Oceanospirillaceae</taxon>
        <taxon>Neptunomonas</taxon>
    </lineage>
</organism>
<evidence type="ECO:0000256" key="1">
    <source>
        <dbReference type="ARBA" id="ARBA00023015"/>
    </source>
</evidence>
<dbReference type="Gene3D" id="1.10.10.10">
    <property type="entry name" value="Winged helix-like DNA-binding domain superfamily/Winged helix DNA-binding domain"/>
    <property type="match status" value="1"/>
</dbReference>
<evidence type="ECO:0000313" key="5">
    <source>
        <dbReference type="EMBL" id="BBB29251.1"/>
    </source>
</evidence>
<evidence type="ECO:0000256" key="3">
    <source>
        <dbReference type="ARBA" id="ARBA00023163"/>
    </source>
</evidence>
<dbReference type="CDD" id="cd07377">
    <property type="entry name" value="WHTH_GntR"/>
    <property type="match status" value="1"/>
</dbReference>
<feature type="domain" description="HTH gntR-type" evidence="4">
    <location>
        <begin position="7"/>
        <end position="74"/>
    </location>
</feature>